<name>A0A371PYQ5_STRIH</name>
<dbReference type="GO" id="GO:0070273">
    <property type="term" value="F:phosphatidylinositol-4-phosphate binding"/>
    <property type="evidence" value="ECO:0007669"/>
    <property type="project" value="InterPro"/>
</dbReference>
<keyword evidence="3" id="KW-0446">Lipid-binding</keyword>
<dbReference type="GO" id="GO:0012505">
    <property type="term" value="C:endomembrane system"/>
    <property type="evidence" value="ECO:0007669"/>
    <property type="project" value="UniProtKB-ARBA"/>
</dbReference>
<keyword evidence="4" id="KW-0472">Membrane</keyword>
<evidence type="ECO:0000256" key="3">
    <source>
        <dbReference type="ARBA" id="ARBA00023121"/>
    </source>
</evidence>
<comment type="subcellular location">
    <subcellularLocation>
        <location evidence="1">Golgi apparatus membrane</location>
        <topology evidence="1">Peripheral membrane protein</topology>
        <orientation evidence="1">Cytoplasmic side</orientation>
    </subcellularLocation>
</comment>
<comment type="caution">
    <text evidence="5">The sequence shown here is derived from an EMBL/GenBank/DDBJ whole genome shotgun (WGS) entry which is preliminary data.</text>
</comment>
<dbReference type="GO" id="GO:0005737">
    <property type="term" value="C:cytoplasm"/>
    <property type="evidence" value="ECO:0007669"/>
    <property type="project" value="UniProtKB-ARBA"/>
</dbReference>
<evidence type="ECO:0000256" key="4">
    <source>
        <dbReference type="ARBA" id="ARBA00023136"/>
    </source>
</evidence>
<dbReference type="AlphaFoldDB" id="A0A371PYQ5"/>
<gene>
    <name evidence="5" type="ORF">DY245_27790</name>
</gene>
<dbReference type="Pfam" id="PF05719">
    <property type="entry name" value="GPP34"/>
    <property type="match status" value="1"/>
</dbReference>
<organism evidence="5 6">
    <name type="scientific">Streptomyces inhibens</name>
    <dbReference type="NCBI Taxonomy" id="2293571"/>
    <lineage>
        <taxon>Bacteria</taxon>
        <taxon>Bacillati</taxon>
        <taxon>Actinomycetota</taxon>
        <taxon>Actinomycetes</taxon>
        <taxon>Kitasatosporales</taxon>
        <taxon>Streptomycetaceae</taxon>
        <taxon>Streptomyces</taxon>
    </lineage>
</organism>
<sequence>MTGPPLTLPEELLLLALDPVRGRPLNNPKYLRYGLAGAALADLEEAGRIAVERGDRFRVANPLPLGDPILDGALATLPGPAKGASSTRAHRWVRGAGRAVQELCLRRLEERGALRREAHRALGLFPYERFPAGPVDLVGPARARFKAAVDARLPDRRARLLAAYVAATDLDTKLLPGGAYRPLRRDLKRLTKEEWTAQAAHRAVEHDKSAAGGGV</sequence>
<keyword evidence="6" id="KW-1185">Reference proteome</keyword>
<evidence type="ECO:0000256" key="2">
    <source>
        <dbReference type="ARBA" id="ARBA00023034"/>
    </source>
</evidence>
<evidence type="ECO:0000313" key="6">
    <source>
        <dbReference type="Proteomes" id="UP000262477"/>
    </source>
</evidence>
<dbReference type="RefSeq" id="WP_128509969.1">
    <property type="nucleotide sequence ID" value="NZ_QUAC01000222.1"/>
</dbReference>
<evidence type="ECO:0000313" key="5">
    <source>
        <dbReference type="EMBL" id="REK87233.1"/>
    </source>
</evidence>
<dbReference type="InterPro" id="IPR008628">
    <property type="entry name" value="GPP34-like"/>
</dbReference>
<dbReference type="OrthoDB" id="4337985at2"/>
<protein>
    <submittedName>
        <fullName evidence="5">GPP34 family phosphoprotein</fullName>
    </submittedName>
</protein>
<dbReference type="Proteomes" id="UP000262477">
    <property type="component" value="Unassembled WGS sequence"/>
</dbReference>
<accession>A0A371PYQ5</accession>
<dbReference type="EMBL" id="QUAC01000222">
    <property type="protein sequence ID" value="REK87233.1"/>
    <property type="molecule type" value="Genomic_DNA"/>
</dbReference>
<reference evidence="5 6" key="1">
    <citation type="submission" date="2018-08" db="EMBL/GenBank/DDBJ databases">
        <title>Streptomyces NEAU-D10 sp. nov., a novel Actinomycete isolated from soil.</title>
        <authorList>
            <person name="Jin L."/>
        </authorList>
    </citation>
    <scope>NUCLEOTIDE SEQUENCE [LARGE SCALE GENOMIC DNA]</scope>
    <source>
        <strain evidence="5 6">NEAU-D10</strain>
    </source>
</reference>
<proteinExistence type="predicted"/>
<evidence type="ECO:0000256" key="1">
    <source>
        <dbReference type="ARBA" id="ARBA00004255"/>
    </source>
</evidence>
<keyword evidence="2" id="KW-0333">Golgi apparatus</keyword>
<dbReference type="Gene3D" id="1.10.3630.10">
    <property type="entry name" value="yeast vps74-n-term truncation variant domain like"/>
    <property type="match status" value="1"/>
</dbReference>
<dbReference type="InterPro" id="IPR038261">
    <property type="entry name" value="GPP34-like_sf"/>
</dbReference>